<dbReference type="AlphaFoldDB" id="A0A8H7QWU6"/>
<dbReference type="InterPro" id="IPR041707">
    <property type="entry name" value="Pus3-like"/>
</dbReference>
<dbReference type="PANTHER" id="PTHR11142:SF5">
    <property type="entry name" value="TRNA PSEUDOURIDINE(38_39) SYNTHASE"/>
    <property type="match status" value="1"/>
</dbReference>
<dbReference type="NCBIfam" id="TIGR00071">
    <property type="entry name" value="hisT_truA"/>
    <property type="match status" value="1"/>
</dbReference>
<dbReference type="Pfam" id="PF01416">
    <property type="entry name" value="PseudoU_synth_1"/>
    <property type="match status" value="1"/>
</dbReference>
<dbReference type="GO" id="GO:0031119">
    <property type="term" value="P:tRNA pseudouridine synthesis"/>
    <property type="evidence" value="ECO:0007669"/>
    <property type="project" value="TreeGrafter"/>
</dbReference>
<dbReference type="InterPro" id="IPR020097">
    <property type="entry name" value="PsdUridine_synth_TruA_a/b_dom"/>
</dbReference>
<accession>A0A8H7QWU6</accession>
<sequence>MSSTKYSNLTREQLLDHIEKLEAQISNTTNAQNDSDSSELKHKKKHQREQKSRPFDMSKYTKRKIALQVAYIGWNYCGYASQNKPETIPTIEDMLFKALISCRLVEDIDKSDYSRCGRTDKGVSGLGQVIALNVRSKKLQSDPSTDLLPSDKEFPYVDTLNRMLPPDIRVLSWAPVQDDFSARFHCTGRTYKYFFPRNKMNIENMRKACTYFEGPNDFRNFCKLDPSKNVLSYERIIMSMKINPVQYTQTVGVGEGSEFYEVELKGTAFLWHQVRFMMSVLFLVGQGLETPEIVRDLLDIEKVPAKPDFPMASDLPLVLYDCEFKGLKWTYSFRDNQYDPLPSSFRTYLHYNEEWTIQMIRTLTCQNYLTKVAKFPVVMPDKSIKTVEEFSEERSVVNSSGVANIVLGGGKDIRMNKYKPVLQRPRCDTDELKKSKFEVRKKRKLDRQQQEEEGDKNTPQVETS</sequence>
<proteinExistence type="inferred from homology"/>
<feature type="compositionally biased region" description="Polar residues" evidence="4">
    <location>
        <begin position="25"/>
        <end position="35"/>
    </location>
</feature>
<keyword evidence="3" id="KW-0413">Isomerase</keyword>
<dbReference type="Gene3D" id="3.30.70.580">
    <property type="entry name" value="Pseudouridine synthase I, catalytic domain, N-terminal subdomain"/>
    <property type="match status" value="1"/>
</dbReference>
<evidence type="ECO:0000313" key="7">
    <source>
        <dbReference type="Proteomes" id="UP000650833"/>
    </source>
</evidence>
<comment type="caution">
    <text evidence="6">The sequence shown here is derived from an EMBL/GenBank/DDBJ whole genome shotgun (WGS) entry which is preliminary data.</text>
</comment>
<dbReference type="InterPro" id="IPR020103">
    <property type="entry name" value="PsdUridine_synth_cat_dom_sf"/>
</dbReference>
<dbReference type="OrthoDB" id="25767at2759"/>
<feature type="domain" description="Pseudouridine synthase I TruA alpha/beta" evidence="5">
    <location>
        <begin position="208"/>
        <end position="324"/>
    </location>
</feature>
<evidence type="ECO:0000259" key="5">
    <source>
        <dbReference type="Pfam" id="PF01416"/>
    </source>
</evidence>
<dbReference type="GO" id="GO:0009982">
    <property type="term" value="F:pseudouridine synthase activity"/>
    <property type="evidence" value="ECO:0007669"/>
    <property type="project" value="InterPro"/>
</dbReference>
<dbReference type="GO" id="GO:1990481">
    <property type="term" value="P:mRNA pseudouridine synthesis"/>
    <property type="evidence" value="ECO:0007669"/>
    <property type="project" value="TreeGrafter"/>
</dbReference>
<dbReference type="CDD" id="cd02569">
    <property type="entry name" value="PseudoU_synth_ScPus3"/>
    <property type="match status" value="1"/>
</dbReference>
<dbReference type="FunFam" id="3.30.70.580:FF:000007">
    <property type="entry name" value="tRNA pseudouridine synthase"/>
    <property type="match status" value="1"/>
</dbReference>
<dbReference type="InterPro" id="IPR001406">
    <property type="entry name" value="PsdUridine_synth_TruA"/>
</dbReference>
<keyword evidence="2" id="KW-0819">tRNA processing</keyword>
<evidence type="ECO:0000313" key="6">
    <source>
        <dbReference type="EMBL" id="KAG2199797.1"/>
    </source>
</evidence>
<dbReference type="PANTHER" id="PTHR11142">
    <property type="entry name" value="PSEUDOURIDYLATE SYNTHASE"/>
    <property type="match status" value="1"/>
</dbReference>
<evidence type="ECO:0000256" key="4">
    <source>
        <dbReference type="SAM" id="MobiDB-lite"/>
    </source>
</evidence>
<evidence type="ECO:0000256" key="2">
    <source>
        <dbReference type="ARBA" id="ARBA00022694"/>
    </source>
</evidence>
<reference evidence="6" key="1">
    <citation type="submission" date="2020-12" db="EMBL/GenBank/DDBJ databases">
        <title>Metabolic potential, ecology and presence of endohyphal bacteria is reflected in genomic diversity of Mucoromycotina.</title>
        <authorList>
            <person name="Muszewska A."/>
            <person name="Okrasinska A."/>
            <person name="Steczkiewicz K."/>
            <person name="Drgas O."/>
            <person name="Orlowska M."/>
            <person name="Perlinska-Lenart U."/>
            <person name="Aleksandrzak-Piekarczyk T."/>
            <person name="Szatraj K."/>
            <person name="Zielenkiewicz U."/>
            <person name="Pilsyk S."/>
            <person name="Malc E."/>
            <person name="Mieczkowski P."/>
            <person name="Kruszewska J.S."/>
            <person name="Biernat P."/>
            <person name="Pawlowska J."/>
        </authorList>
    </citation>
    <scope>NUCLEOTIDE SEQUENCE</scope>
    <source>
        <strain evidence="6">CBS 226.32</strain>
    </source>
</reference>
<gene>
    <name evidence="6" type="ORF">INT46_003559</name>
</gene>
<feature type="region of interest" description="Disordered" evidence="4">
    <location>
        <begin position="25"/>
        <end position="57"/>
    </location>
</feature>
<dbReference type="HAMAP" id="MF_00171">
    <property type="entry name" value="TruA"/>
    <property type="match status" value="1"/>
</dbReference>
<feature type="region of interest" description="Disordered" evidence="4">
    <location>
        <begin position="433"/>
        <end position="464"/>
    </location>
</feature>
<dbReference type="Gene3D" id="3.30.70.660">
    <property type="entry name" value="Pseudouridine synthase I, catalytic domain, C-terminal subdomain"/>
    <property type="match status" value="1"/>
</dbReference>
<dbReference type="InterPro" id="IPR020094">
    <property type="entry name" value="TruA/RsuA/RluB/E/F_N"/>
</dbReference>
<protein>
    <recommendedName>
        <fullName evidence="5">Pseudouridine synthase I TruA alpha/beta domain-containing protein</fullName>
    </recommendedName>
</protein>
<comment type="similarity">
    <text evidence="1">Belongs to the tRNA pseudouridine synthase TruA family.</text>
</comment>
<dbReference type="GO" id="GO:0005634">
    <property type="term" value="C:nucleus"/>
    <property type="evidence" value="ECO:0007669"/>
    <property type="project" value="TreeGrafter"/>
</dbReference>
<organism evidence="6 7">
    <name type="scientific">Mucor plumbeus</name>
    <dbReference type="NCBI Taxonomy" id="97098"/>
    <lineage>
        <taxon>Eukaryota</taxon>
        <taxon>Fungi</taxon>
        <taxon>Fungi incertae sedis</taxon>
        <taxon>Mucoromycota</taxon>
        <taxon>Mucoromycotina</taxon>
        <taxon>Mucoromycetes</taxon>
        <taxon>Mucorales</taxon>
        <taxon>Mucorineae</taxon>
        <taxon>Mucoraceae</taxon>
        <taxon>Mucor</taxon>
    </lineage>
</organism>
<evidence type="ECO:0000256" key="1">
    <source>
        <dbReference type="ARBA" id="ARBA00009375"/>
    </source>
</evidence>
<dbReference type="Proteomes" id="UP000650833">
    <property type="component" value="Unassembled WGS sequence"/>
</dbReference>
<name>A0A8H7QWU6_9FUNG</name>
<dbReference type="EMBL" id="JAEPRC010000337">
    <property type="protein sequence ID" value="KAG2199797.1"/>
    <property type="molecule type" value="Genomic_DNA"/>
</dbReference>
<evidence type="ECO:0000256" key="3">
    <source>
        <dbReference type="ARBA" id="ARBA00023235"/>
    </source>
</evidence>
<dbReference type="InterPro" id="IPR020095">
    <property type="entry name" value="PsdUridine_synth_TruA_C"/>
</dbReference>
<dbReference type="GO" id="GO:0005737">
    <property type="term" value="C:cytoplasm"/>
    <property type="evidence" value="ECO:0007669"/>
    <property type="project" value="TreeGrafter"/>
</dbReference>
<keyword evidence="7" id="KW-1185">Reference proteome</keyword>
<dbReference type="GO" id="GO:0003723">
    <property type="term" value="F:RNA binding"/>
    <property type="evidence" value="ECO:0007669"/>
    <property type="project" value="InterPro"/>
</dbReference>
<dbReference type="SUPFAM" id="SSF55120">
    <property type="entry name" value="Pseudouridine synthase"/>
    <property type="match status" value="1"/>
</dbReference>